<comment type="caution">
    <text evidence="3">The sequence shown here is derived from an EMBL/GenBank/DDBJ whole genome shotgun (WGS) entry which is preliminary data.</text>
</comment>
<dbReference type="Pfam" id="PF00072">
    <property type="entry name" value="Response_reg"/>
    <property type="match status" value="1"/>
</dbReference>
<dbReference type="EMBL" id="RPHB01000005">
    <property type="protein sequence ID" value="MBW3468589.1"/>
    <property type="molecule type" value="Genomic_DNA"/>
</dbReference>
<reference evidence="3 4" key="1">
    <citation type="journal article" date="2020" name="Syst. Appl. Microbiol.">
        <title>Arthrospiribacter ruber gen. nov., sp. nov., a novel bacterium isolated from Arthrospira cultures.</title>
        <authorList>
            <person name="Waleron M."/>
            <person name="Misztak A."/>
            <person name="Waleron M.M."/>
            <person name="Furmaniak M."/>
            <person name="Mrozik A."/>
            <person name="Waleron K."/>
        </authorList>
    </citation>
    <scope>NUCLEOTIDE SEQUENCE [LARGE SCALE GENOMIC DNA]</scope>
    <source>
        <strain evidence="3 4">DPMB0001</strain>
    </source>
</reference>
<accession>A0A951IYN5</accession>
<dbReference type="InterPro" id="IPR001789">
    <property type="entry name" value="Sig_transdc_resp-reg_receiver"/>
</dbReference>
<proteinExistence type="predicted"/>
<dbReference type="SMART" id="SM00448">
    <property type="entry name" value="REC"/>
    <property type="match status" value="1"/>
</dbReference>
<evidence type="ECO:0000313" key="3">
    <source>
        <dbReference type="EMBL" id="MBW3468589.1"/>
    </source>
</evidence>
<dbReference type="InterPro" id="IPR052893">
    <property type="entry name" value="TCS_response_regulator"/>
</dbReference>
<dbReference type="AlphaFoldDB" id="A0A951IYN5"/>
<dbReference type="PANTHER" id="PTHR44520">
    <property type="entry name" value="RESPONSE REGULATOR RCP1-RELATED"/>
    <property type="match status" value="1"/>
</dbReference>
<keyword evidence="1" id="KW-0597">Phosphoprotein</keyword>
<feature type="modified residue" description="4-aspartylphosphate" evidence="1">
    <location>
        <position position="62"/>
    </location>
</feature>
<evidence type="ECO:0000256" key="1">
    <source>
        <dbReference type="PROSITE-ProRule" id="PRU00169"/>
    </source>
</evidence>
<evidence type="ECO:0000313" key="4">
    <source>
        <dbReference type="Proteomes" id="UP000727490"/>
    </source>
</evidence>
<dbReference type="PROSITE" id="PS50110">
    <property type="entry name" value="RESPONSE_REGULATORY"/>
    <property type="match status" value="1"/>
</dbReference>
<organism evidence="3 4">
    <name type="scientific">Arthrospiribacter ruber</name>
    <dbReference type="NCBI Taxonomy" id="2487934"/>
    <lineage>
        <taxon>Bacteria</taxon>
        <taxon>Pseudomonadati</taxon>
        <taxon>Bacteroidota</taxon>
        <taxon>Cytophagia</taxon>
        <taxon>Cytophagales</taxon>
        <taxon>Cyclobacteriaceae</taxon>
        <taxon>Arthrospiribacter</taxon>
    </lineage>
</organism>
<protein>
    <submittedName>
        <fullName evidence="3">Response regulator</fullName>
    </submittedName>
</protein>
<name>A0A951IYN5_9BACT</name>
<keyword evidence="4" id="KW-1185">Reference proteome</keyword>
<dbReference type="PANTHER" id="PTHR44520:SF2">
    <property type="entry name" value="RESPONSE REGULATOR RCP1"/>
    <property type="match status" value="1"/>
</dbReference>
<dbReference type="RefSeq" id="WP_219290120.1">
    <property type="nucleotide sequence ID" value="NZ_RPHB01000005.1"/>
</dbReference>
<dbReference type="Proteomes" id="UP000727490">
    <property type="component" value="Unassembled WGS sequence"/>
</dbReference>
<dbReference type="GO" id="GO:0000160">
    <property type="term" value="P:phosphorelay signal transduction system"/>
    <property type="evidence" value="ECO:0007669"/>
    <property type="project" value="InterPro"/>
</dbReference>
<sequence>MNSNTEVLVIDDDPGVIFLHKIIIRESGLSKQPLSFDEAMDALDYIGPKINSKDHKFLIFLDINMPYMNGWEFLNKLSPLTNSDQVKVIMVTSSLSQSDRDKANTYDLVVDFMEKPLVDFQCKSIKQKLNSWMTNP</sequence>
<feature type="domain" description="Response regulatory" evidence="2">
    <location>
        <begin position="6"/>
        <end position="130"/>
    </location>
</feature>
<gene>
    <name evidence="3" type="ORF">EGN73_12305</name>
</gene>
<evidence type="ECO:0000259" key="2">
    <source>
        <dbReference type="PROSITE" id="PS50110"/>
    </source>
</evidence>